<evidence type="ECO:0000313" key="2">
    <source>
        <dbReference type="EMBL" id="MBO1835298.1"/>
    </source>
</evidence>
<dbReference type="EMBL" id="JAGEMX010000028">
    <property type="protein sequence ID" value="MBO1835298.1"/>
    <property type="molecule type" value="Genomic_DNA"/>
</dbReference>
<dbReference type="Proteomes" id="UP000611459">
    <property type="component" value="Unassembled WGS sequence"/>
</dbReference>
<accession>A0AAP1YGX1</accession>
<evidence type="ECO:0000313" key="5">
    <source>
        <dbReference type="Proteomes" id="UP000664048"/>
    </source>
</evidence>
<proteinExistence type="predicted"/>
<evidence type="ECO:0000313" key="4">
    <source>
        <dbReference type="Proteomes" id="UP000611459"/>
    </source>
</evidence>
<evidence type="ECO:0000313" key="1">
    <source>
        <dbReference type="EMBL" id="MBK1935506.1"/>
    </source>
</evidence>
<dbReference type="RefSeq" id="WP_135370735.1">
    <property type="nucleotide sequence ID" value="NZ_AP018357.1"/>
</dbReference>
<name>A0AAP1YGX1_9BURK</name>
<dbReference type="EMBL" id="JAENIB010000032">
    <property type="protein sequence ID" value="MBK1935506.1"/>
    <property type="molecule type" value="Genomic_DNA"/>
</dbReference>
<evidence type="ECO:0000313" key="6">
    <source>
        <dbReference type="Proteomes" id="UP001220209"/>
    </source>
</evidence>
<protein>
    <submittedName>
        <fullName evidence="1">Uncharacterized protein</fullName>
    </submittedName>
</protein>
<evidence type="ECO:0000313" key="3">
    <source>
        <dbReference type="EMBL" id="WFN19531.1"/>
    </source>
</evidence>
<reference evidence="3 6" key="3">
    <citation type="submission" date="2021-12" db="EMBL/GenBank/DDBJ databases">
        <title>Genomic and phenotypic characterization of three Burkholderia contaminans isolates recovered from different sources.</title>
        <authorList>
            <person name="Lopez De Volder A."/>
            <person name="Fan Y."/>
            <person name="Nunvar J."/>
            <person name="Herrera T."/>
            <person name="Timp W."/>
            <person name="Degrossi J."/>
        </authorList>
    </citation>
    <scope>NUCLEOTIDE SEQUENCE [LARGE SCALE GENOMIC DNA]</scope>
    <source>
        <strain evidence="3 6">LMG 23361</strain>
    </source>
</reference>
<dbReference type="AlphaFoldDB" id="A0AAP1YGX1"/>
<gene>
    <name evidence="2" type="ORF">J4M89_38540</name>
    <name evidence="1" type="ORF">JIN94_37060</name>
    <name evidence="3" type="ORF">LXE91_26600</name>
</gene>
<keyword evidence="5" id="KW-1185">Reference proteome</keyword>
<reference evidence="2 5" key="2">
    <citation type="submission" date="2021-03" db="EMBL/GenBank/DDBJ databases">
        <title>Clinical course, treatment and visual outcome of an outbreak of Burkholderia contaminans endophthalmitis following cataract surgery.</title>
        <authorList>
            <person name="Lind C."/>
            <person name="Olsen K."/>
            <person name="Angelsen N.K."/>
            <person name="Krefting E.A."/>
            <person name="Fossen K."/>
            <person name="Gravningen K."/>
            <person name="Depoorter E."/>
            <person name="Vandamme P."/>
            <person name="Bertelsen G."/>
        </authorList>
    </citation>
    <scope>NUCLEOTIDE SEQUENCE [LARGE SCALE GENOMIC DNA]</scope>
    <source>
        <strain evidence="2 5">51242556</strain>
    </source>
</reference>
<dbReference type="GeneID" id="93188983"/>
<dbReference type="Proteomes" id="UP001220209">
    <property type="component" value="Chromosome 2"/>
</dbReference>
<sequence length="339" mass="36514">MNRISRERGSFGRWCKVVLLFFLAMSVGRAYGYILVLDNLSNGYSGCSWVDNGNGTSTVSVSIDYKSVVGHLGGRLFTSRGILIYTYNRNGELNPSANVARAMNINGKPYESAFVGTGYVMYKNSNYPGPSTGDWTNGSPFIANVVATVSNSVIADWPAIGIRAGNYTDGDDVGEVTGVAYIRFGENRGVCNIVVNPEVPPPPVEITMNMTAPDWNLGDLGQGDSKKTFSDTANQLCFTYPGSVVTGVRFIVNAKNVNGEVANRYRLKNVDDASQFVPYSIKLDGGGSTLSLPNSSNMAMRFASSGKTCFVPTFETTVDSNVKEGDYVDVLIFTVVTPS</sequence>
<organism evidence="1 4">
    <name type="scientific">Burkholderia contaminans</name>
    <dbReference type="NCBI Taxonomy" id="488447"/>
    <lineage>
        <taxon>Bacteria</taxon>
        <taxon>Pseudomonadati</taxon>
        <taxon>Pseudomonadota</taxon>
        <taxon>Betaproteobacteria</taxon>
        <taxon>Burkholderiales</taxon>
        <taxon>Burkholderiaceae</taxon>
        <taxon>Burkholderia</taxon>
        <taxon>Burkholderia cepacia complex</taxon>
    </lineage>
</organism>
<reference evidence="1" key="1">
    <citation type="submission" date="2021-01" db="EMBL/GenBank/DDBJ databases">
        <title>Outbreak of Burkholderia contaminns endophthalmitis traced to a clinical ventilation system.</title>
        <authorList>
            <person name="Lipuma J."/>
            <person name="Spilker T."/>
            <person name="Kratholm J."/>
        </authorList>
    </citation>
    <scope>NUCLEOTIDE SEQUENCE</scope>
    <source>
        <strain evidence="1">HI4954</strain>
    </source>
</reference>
<dbReference type="Proteomes" id="UP000664048">
    <property type="component" value="Unassembled WGS sequence"/>
</dbReference>
<dbReference type="EMBL" id="CP090641">
    <property type="protein sequence ID" value="WFN19531.1"/>
    <property type="molecule type" value="Genomic_DNA"/>
</dbReference>